<evidence type="ECO:0000313" key="2">
    <source>
        <dbReference type="Proteomes" id="UP000095564"/>
    </source>
</evidence>
<evidence type="ECO:0000313" key="1">
    <source>
        <dbReference type="EMBL" id="CUO97399.1"/>
    </source>
</evidence>
<protein>
    <submittedName>
        <fullName evidence="1">Uncharacterized protein</fullName>
    </submittedName>
</protein>
<dbReference type="AlphaFoldDB" id="A0A174JJZ1"/>
<gene>
    <name evidence="1" type="ORF">ERS852520_00313</name>
</gene>
<accession>A0A174JJZ1</accession>
<reference evidence="1 2" key="1">
    <citation type="submission" date="2015-09" db="EMBL/GenBank/DDBJ databases">
        <authorList>
            <consortium name="Pathogen Informatics"/>
        </authorList>
    </citation>
    <scope>NUCLEOTIDE SEQUENCE [LARGE SCALE GENOMIC DNA]</scope>
    <source>
        <strain evidence="1 2">2789STDY5834908</strain>
    </source>
</reference>
<name>A0A174JJZ1_ANAHA</name>
<proteinExistence type="predicted"/>
<dbReference type="RefSeq" id="WP_055159151.1">
    <property type="nucleotide sequence ID" value="NZ_CZAU01000002.1"/>
</dbReference>
<dbReference type="EMBL" id="CZAU01000002">
    <property type="protein sequence ID" value="CUO97399.1"/>
    <property type="molecule type" value="Genomic_DNA"/>
</dbReference>
<sequence>MKEELFEFHEAAPNRYIAHFYRECTVAEFIETILETRSKEHGRIVVFGPNRPLANCGYAYGKITDEFENAEANNKIICSAFAYGGCVSVDYALTVL</sequence>
<organism evidence="1 2">
    <name type="scientific">Anaerostipes hadrus</name>
    <dbReference type="NCBI Taxonomy" id="649756"/>
    <lineage>
        <taxon>Bacteria</taxon>
        <taxon>Bacillati</taxon>
        <taxon>Bacillota</taxon>
        <taxon>Clostridia</taxon>
        <taxon>Lachnospirales</taxon>
        <taxon>Lachnospiraceae</taxon>
        <taxon>Anaerostipes</taxon>
    </lineage>
</organism>
<dbReference type="Proteomes" id="UP000095564">
    <property type="component" value="Unassembled WGS sequence"/>
</dbReference>